<dbReference type="OrthoDB" id="252706at2759"/>
<evidence type="ECO:0000256" key="1">
    <source>
        <dbReference type="ARBA" id="ARBA00005860"/>
    </source>
</evidence>
<dbReference type="Proteomes" id="UP000192257">
    <property type="component" value="Unassembled WGS sequence"/>
</dbReference>
<comment type="caution">
    <text evidence="8">The sequence shown here is derived from an EMBL/GenBank/DDBJ whole genome shotgun (WGS) entry which is preliminary data.</text>
</comment>
<dbReference type="GO" id="GO:0004222">
    <property type="term" value="F:metalloendopeptidase activity"/>
    <property type="evidence" value="ECO:0007669"/>
    <property type="project" value="UniProtKB-UniRule"/>
</dbReference>
<evidence type="ECO:0000256" key="2">
    <source>
        <dbReference type="ARBA" id="ARBA00022670"/>
    </source>
</evidence>
<dbReference type="RefSeq" id="XP_028876760.1">
    <property type="nucleotide sequence ID" value="XM_029031949.1"/>
</dbReference>
<dbReference type="Gene3D" id="2.30.34.10">
    <property type="entry name" value="Leishmanolysin domain 4"/>
    <property type="match status" value="1"/>
</dbReference>
<keyword evidence="5 7" id="KW-0862">Zinc</keyword>
<dbReference type="EMBL" id="NBCO01000165">
    <property type="protein sequence ID" value="ORC80398.1"/>
    <property type="molecule type" value="Genomic_DNA"/>
</dbReference>
<keyword evidence="6 7" id="KW-0482">Metalloprotease</keyword>
<dbReference type="GO" id="GO:0007155">
    <property type="term" value="P:cell adhesion"/>
    <property type="evidence" value="ECO:0007669"/>
    <property type="project" value="InterPro"/>
</dbReference>
<evidence type="ECO:0000313" key="8">
    <source>
        <dbReference type="EMBL" id="ORC80398.1"/>
    </source>
</evidence>
<dbReference type="Gene3D" id="2.10.55.10">
    <property type="entry name" value="Leishmanolysin domain 3"/>
    <property type="match status" value="1"/>
</dbReference>
<accession>A0A1X0ND75</accession>
<keyword evidence="2 7" id="KW-0645">Protease</keyword>
<gene>
    <name evidence="8" type="ORF">TM35_001651030</name>
</gene>
<organism evidence="8 9">
    <name type="scientific">Trypanosoma theileri</name>
    <dbReference type="NCBI Taxonomy" id="67003"/>
    <lineage>
        <taxon>Eukaryota</taxon>
        <taxon>Discoba</taxon>
        <taxon>Euglenozoa</taxon>
        <taxon>Kinetoplastea</taxon>
        <taxon>Metakinetoplastina</taxon>
        <taxon>Trypanosomatida</taxon>
        <taxon>Trypanosomatidae</taxon>
        <taxon>Trypanosoma</taxon>
    </lineage>
</organism>
<evidence type="ECO:0000256" key="3">
    <source>
        <dbReference type="ARBA" id="ARBA00022723"/>
    </source>
</evidence>
<reference evidence="8 9" key="1">
    <citation type="submission" date="2017-03" db="EMBL/GenBank/DDBJ databases">
        <title>An alternative strategy for trypanosome survival in the mammalian bloodstream revealed through genome and transcriptome analysis of the ubiquitous bovine parasite Trypanosoma (Megatrypanum) theileri.</title>
        <authorList>
            <person name="Kelly S."/>
            <person name="Ivens A."/>
            <person name="Mott A."/>
            <person name="O'Neill E."/>
            <person name="Emms D."/>
            <person name="Macleod O."/>
            <person name="Voorheis P."/>
            <person name="Matthews J."/>
            <person name="Matthews K."/>
            <person name="Carrington M."/>
        </authorList>
    </citation>
    <scope>NUCLEOTIDE SEQUENCE [LARGE SCALE GENOMIC DNA]</scope>
    <source>
        <strain evidence="8">Edinburgh</strain>
    </source>
</reference>
<dbReference type="GO" id="GO:0046872">
    <property type="term" value="F:metal ion binding"/>
    <property type="evidence" value="ECO:0007669"/>
    <property type="project" value="UniProtKB-KW"/>
</dbReference>
<dbReference type="Pfam" id="PF01457">
    <property type="entry name" value="Peptidase_M8"/>
    <property type="match status" value="1"/>
</dbReference>
<dbReference type="AlphaFoldDB" id="A0A1X0ND75"/>
<dbReference type="EC" id="3.4.24.-" evidence="7"/>
<comment type="similarity">
    <text evidence="1 7">Belongs to the peptidase M8 family.</text>
</comment>
<keyword evidence="4 7" id="KW-0378">Hydrolase</keyword>
<proteinExistence type="inferred from homology"/>
<evidence type="ECO:0000256" key="7">
    <source>
        <dbReference type="RuleBase" id="RU366077"/>
    </source>
</evidence>
<evidence type="ECO:0000256" key="4">
    <source>
        <dbReference type="ARBA" id="ARBA00022801"/>
    </source>
</evidence>
<dbReference type="GO" id="GO:0006508">
    <property type="term" value="P:proteolysis"/>
    <property type="evidence" value="ECO:0007669"/>
    <property type="project" value="UniProtKB-KW"/>
</dbReference>
<keyword evidence="3 7" id="KW-0479">Metal-binding</keyword>
<dbReference type="STRING" id="67003.A0A1X0ND75"/>
<evidence type="ECO:0000256" key="6">
    <source>
        <dbReference type="ARBA" id="ARBA00023049"/>
    </source>
</evidence>
<dbReference type="VEuPathDB" id="TriTrypDB:TM35_001651030"/>
<dbReference type="GeneID" id="39991729"/>
<comment type="cofactor">
    <cofactor evidence="7">
        <name>Zn(2+)</name>
        <dbReference type="ChEBI" id="CHEBI:29105"/>
    </cofactor>
    <text evidence="7">Binds 1 zinc ion per subunit.</text>
</comment>
<evidence type="ECO:0000313" key="9">
    <source>
        <dbReference type="Proteomes" id="UP000192257"/>
    </source>
</evidence>
<sequence>MFCTESKTALQCTSDRFALGKCTVRTFDQSLPDRYRFFEKANVGAPSSELMNHCPAIKPLASTSCEDGDSTQMPGSLLGPQSRCLKGESLKVKDGISSYKSVQGICANVKCDNDTVSVQYKGDETWHLCPQGETIAVTGSAFSGGKIQCPKY</sequence>
<dbReference type="InterPro" id="IPR001577">
    <property type="entry name" value="Peptidase_M8"/>
</dbReference>
<name>A0A1X0ND75_9TRYP</name>
<dbReference type="SUPFAM" id="SSF55486">
    <property type="entry name" value="Metalloproteases ('zincins'), catalytic domain"/>
    <property type="match status" value="1"/>
</dbReference>
<feature type="non-terminal residue" evidence="8">
    <location>
        <position position="152"/>
    </location>
</feature>
<evidence type="ECO:0000256" key="5">
    <source>
        <dbReference type="ARBA" id="ARBA00022833"/>
    </source>
</evidence>
<keyword evidence="9" id="KW-1185">Reference proteome</keyword>
<dbReference type="GO" id="GO:0016020">
    <property type="term" value="C:membrane"/>
    <property type="evidence" value="ECO:0007669"/>
    <property type="project" value="InterPro"/>
</dbReference>
<protein>
    <recommendedName>
        <fullName evidence="7">Leishmanolysin-like peptidase</fullName>
        <ecNumber evidence="7">3.4.24.-</ecNumber>
    </recommendedName>
</protein>